<dbReference type="AlphaFoldDB" id="A0A1R1PSW0"/>
<accession>A0A1R1PSW0</accession>
<dbReference type="Proteomes" id="UP000188320">
    <property type="component" value="Unassembled WGS sequence"/>
</dbReference>
<reference evidence="2" key="1">
    <citation type="submission" date="2017-01" db="EMBL/GenBank/DDBJ databases">
        <authorList>
            <person name="Wang Y."/>
            <person name="White M."/>
            <person name="Kvist S."/>
            <person name="Moncalvo J.-M."/>
        </authorList>
    </citation>
    <scope>NUCLEOTIDE SEQUENCE [LARGE SCALE GENOMIC DNA]</scope>
    <source>
        <strain evidence="2">COL-18-3</strain>
    </source>
</reference>
<dbReference type="EMBL" id="LSSK01000277">
    <property type="protein sequence ID" value="OMH83972.1"/>
    <property type="molecule type" value="Genomic_DNA"/>
</dbReference>
<comment type="caution">
    <text evidence="1">The sequence shown here is derived from an EMBL/GenBank/DDBJ whole genome shotgun (WGS) entry which is preliminary data.</text>
</comment>
<gene>
    <name evidence="1" type="ORF">AX774_g2519</name>
</gene>
<evidence type="ECO:0000313" key="2">
    <source>
        <dbReference type="Proteomes" id="UP000188320"/>
    </source>
</evidence>
<sequence length="123" mass="13144">MNNLPFAKTWEMVELSGWLVAGLCCSDLDLDVGSVTDVVPFTPSLSATTPLTSPFTLAEPPSLTTDFDCLVAFSAFLLAGLRDSNLPCWSESFMLIVGPTVFRFICESLPAEATPRLATAAHG</sequence>
<protein>
    <submittedName>
        <fullName evidence="1">Uncharacterized protein</fullName>
    </submittedName>
</protein>
<keyword evidence="2" id="KW-1185">Reference proteome</keyword>
<organism evidence="1 2">
    <name type="scientific">Zancudomyces culisetae</name>
    <name type="common">Gut fungus</name>
    <name type="synonym">Smittium culisetae</name>
    <dbReference type="NCBI Taxonomy" id="1213189"/>
    <lineage>
        <taxon>Eukaryota</taxon>
        <taxon>Fungi</taxon>
        <taxon>Fungi incertae sedis</taxon>
        <taxon>Zoopagomycota</taxon>
        <taxon>Kickxellomycotina</taxon>
        <taxon>Harpellomycetes</taxon>
        <taxon>Harpellales</taxon>
        <taxon>Legeriomycetaceae</taxon>
        <taxon>Zancudomyces</taxon>
    </lineage>
</organism>
<name>A0A1R1PSW0_ZANCU</name>
<evidence type="ECO:0000313" key="1">
    <source>
        <dbReference type="EMBL" id="OMH83972.1"/>
    </source>
</evidence>
<proteinExistence type="predicted"/>